<feature type="binding site" evidence="9">
    <location>
        <position position="157"/>
    </location>
    <ligand>
        <name>Mn(2+)</name>
        <dbReference type="ChEBI" id="CHEBI:29035"/>
    </ligand>
</feature>
<feature type="binding site" evidence="9">
    <location>
        <position position="181"/>
    </location>
    <ligand>
        <name>1-deoxy-D-xylulose 5-phosphate</name>
        <dbReference type="ChEBI" id="CHEBI:57792"/>
    </ligand>
</feature>
<dbReference type="Gene3D" id="3.40.50.720">
    <property type="entry name" value="NAD(P)-binding Rossmann-like Domain"/>
    <property type="match status" value="1"/>
</dbReference>
<feature type="binding site" evidence="9">
    <location>
        <position position="223"/>
    </location>
    <ligand>
        <name>1-deoxy-D-xylulose 5-phosphate</name>
        <dbReference type="ChEBI" id="CHEBI:57792"/>
    </ligand>
</feature>
<feature type="binding site" evidence="9">
    <location>
        <position position="130"/>
    </location>
    <ligand>
        <name>1-deoxy-D-xylulose 5-phosphate</name>
        <dbReference type="ChEBI" id="CHEBI:57792"/>
    </ligand>
</feature>
<evidence type="ECO:0000259" key="12">
    <source>
        <dbReference type="Pfam" id="PF13288"/>
    </source>
</evidence>
<dbReference type="AlphaFoldDB" id="A0A149S9I0"/>
<feature type="binding site" evidence="9">
    <location>
        <position position="217"/>
    </location>
    <ligand>
        <name>1-deoxy-D-xylulose 5-phosphate</name>
        <dbReference type="ChEBI" id="CHEBI:57792"/>
    </ligand>
</feature>
<feature type="binding site" evidence="9">
    <location>
        <position position="156"/>
    </location>
    <ligand>
        <name>1-deoxy-D-xylulose 5-phosphate</name>
        <dbReference type="ChEBI" id="CHEBI:57792"/>
    </ligand>
</feature>
<feature type="binding site" evidence="9">
    <location>
        <position position="20"/>
    </location>
    <ligand>
        <name>NADPH</name>
        <dbReference type="ChEBI" id="CHEBI:57783"/>
    </ligand>
</feature>
<dbReference type="InterPro" id="IPR003821">
    <property type="entry name" value="DXP_reductoisomerase"/>
</dbReference>
<reference evidence="13" key="1">
    <citation type="submission" date="2020-04" db="EMBL/GenBank/DDBJ databases">
        <authorList>
            <person name="Sombolestani A."/>
        </authorList>
    </citation>
    <scope>NUCLEOTIDE SEQUENCE</scope>
    <source>
        <strain evidence="13">R71697</strain>
    </source>
</reference>
<evidence type="ECO:0000256" key="3">
    <source>
        <dbReference type="ARBA" id="ARBA00022723"/>
    </source>
</evidence>
<dbReference type="PIRSF" id="PIRSF006205">
    <property type="entry name" value="Dxp_reductismrs"/>
    <property type="match status" value="1"/>
</dbReference>
<feature type="binding site" evidence="9">
    <location>
        <position position="18"/>
    </location>
    <ligand>
        <name>NADPH</name>
        <dbReference type="ChEBI" id="CHEBI:57783"/>
    </ligand>
</feature>
<keyword evidence="4 9" id="KW-0521">NADP</keyword>
<dbReference type="InterPro" id="IPR013644">
    <property type="entry name" value="DXP_reductoisomerase_C"/>
</dbReference>
<feature type="binding site" evidence="9">
    <location>
        <position position="44"/>
    </location>
    <ligand>
        <name>NADPH</name>
        <dbReference type="ChEBI" id="CHEBI:57783"/>
    </ligand>
</feature>
<dbReference type="GO" id="GO:0030145">
    <property type="term" value="F:manganese ion binding"/>
    <property type="evidence" value="ECO:0007669"/>
    <property type="project" value="TreeGrafter"/>
</dbReference>
<dbReference type="InterPro" id="IPR026877">
    <property type="entry name" value="DXPR_C"/>
</dbReference>
<dbReference type="Pfam" id="PF13288">
    <property type="entry name" value="DXPR_C"/>
    <property type="match status" value="1"/>
</dbReference>
<keyword evidence="3 9" id="KW-0479">Metal-binding</keyword>
<keyword evidence="9" id="KW-0460">Magnesium</keyword>
<dbReference type="InterPro" id="IPR013512">
    <property type="entry name" value="DXP_reductoisomerase_N"/>
</dbReference>
<keyword evidence="7 9" id="KW-0414">Isoprene biosynthesis</keyword>
<dbReference type="HAMAP" id="MF_00183">
    <property type="entry name" value="DXP_reductoisom"/>
    <property type="match status" value="1"/>
</dbReference>
<comment type="pathway">
    <text evidence="1 9">Isoprenoid biosynthesis; isopentenyl diphosphate biosynthesis via DXP pathway; isopentenyl diphosphate from 1-deoxy-D-xylulose 5-phosphate: step 1/6.</text>
</comment>
<comment type="caution">
    <text evidence="13">The sequence shown here is derived from an EMBL/GenBank/DDBJ whole genome shotgun (WGS) entry which is preliminary data.</text>
</comment>
<evidence type="ECO:0000256" key="5">
    <source>
        <dbReference type="ARBA" id="ARBA00023002"/>
    </source>
</evidence>
<dbReference type="Gene3D" id="1.10.1740.10">
    <property type="match status" value="1"/>
</dbReference>
<comment type="cofactor">
    <cofactor evidence="9">
        <name>Mg(2+)</name>
        <dbReference type="ChEBI" id="CHEBI:18420"/>
    </cofactor>
    <cofactor evidence="9">
        <name>Mn(2+)</name>
        <dbReference type="ChEBI" id="CHEBI:29035"/>
    </cofactor>
</comment>
<dbReference type="OrthoDB" id="9806546at2"/>
<feature type="domain" description="DXP reductoisomerase C-terminal" evidence="12">
    <location>
        <begin position="266"/>
        <end position="383"/>
    </location>
</feature>
<dbReference type="PANTHER" id="PTHR30525">
    <property type="entry name" value="1-DEOXY-D-XYLULOSE 5-PHOSPHATE REDUCTOISOMERASE"/>
    <property type="match status" value="1"/>
</dbReference>
<organism evidence="13 14">
    <name type="scientific">Gluconobacter japonicus</name>
    <dbReference type="NCBI Taxonomy" id="376620"/>
    <lineage>
        <taxon>Bacteria</taxon>
        <taxon>Pseudomonadati</taxon>
        <taxon>Pseudomonadota</taxon>
        <taxon>Alphaproteobacteria</taxon>
        <taxon>Acetobacterales</taxon>
        <taxon>Acetobacteraceae</taxon>
        <taxon>Gluconobacter</taxon>
    </lineage>
</organism>
<evidence type="ECO:0000259" key="10">
    <source>
        <dbReference type="Pfam" id="PF02670"/>
    </source>
</evidence>
<feature type="domain" description="1-deoxy-D-xylulose 5-phosphate reductoisomerase N-terminal" evidence="10">
    <location>
        <begin position="12"/>
        <end position="137"/>
    </location>
</feature>
<feature type="binding site" evidence="9">
    <location>
        <position position="226"/>
    </location>
    <ligand>
        <name>1-deoxy-D-xylulose 5-phosphate</name>
        <dbReference type="ChEBI" id="CHEBI:57792"/>
    </ligand>
</feature>
<protein>
    <recommendedName>
        <fullName evidence="9">1-deoxy-D-xylulose 5-phosphate reductoisomerase</fullName>
        <shortName evidence="9">DXP reductoisomerase</shortName>
        <ecNumber evidence="9">1.1.1.267</ecNumber>
    </recommendedName>
    <alternativeName>
        <fullName evidence="9">1-deoxyxylulose-5-phosphate reductoisomerase</fullName>
    </alternativeName>
    <alternativeName>
        <fullName evidence="9">2-C-methyl-D-erythritol 4-phosphate synthase</fullName>
    </alternativeName>
</protein>
<dbReference type="InterPro" id="IPR036291">
    <property type="entry name" value="NAD(P)-bd_dom_sf"/>
</dbReference>
<dbReference type="RefSeq" id="WP_061929197.1">
    <property type="nucleotide sequence ID" value="NZ_JABCQN010000001.1"/>
</dbReference>
<dbReference type="EC" id="1.1.1.267" evidence="9"/>
<evidence type="ECO:0000256" key="1">
    <source>
        <dbReference type="ARBA" id="ARBA00005094"/>
    </source>
</evidence>
<accession>A0A149S9I0</accession>
<feature type="binding site" evidence="9">
    <location>
        <position position="21"/>
    </location>
    <ligand>
        <name>NADPH</name>
        <dbReference type="ChEBI" id="CHEBI:57783"/>
    </ligand>
</feature>
<proteinExistence type="inferred from homology"/>
<evidence type="ECO:0000313" key="14">
    <source>
        <dbReference type="Proteomes" id="UP000661006"/>
    </source>
</evidence>
<evidence type="ECO:0000256" key="2">
    <source>
        <dbReference type="ARBA" id="ARBA00006825"/>
    </source>
</evidence>
<dbReference type="GO" id="GO:0070402">
    <property type="term" value="F:NADPH binding"/>
    <property type="evidence" value="ECO:0007669"/>
    <property type="project" value="InterPro"/>
</dbReference>
<dbReference type="GO" id="GO:0030604">
    <property type="term" value="F:1-deoxy-D-xylulose-5-phosphate reductoisomerase activity"/>
    <property type="evidence" value="ECO:0007669"/>
    <property type="project" value="UniProtKB-UniRule"/>
</dbReference>
<comment type="function">
    <text evidence="9">Catalyzes the NADPH-dependent rearrangement and reduction of 1-deoxy-D-xylulose-5-phosphate (DXP) to 2-C-methyl-D-erythritol 4-phosphate (MEP).</text>
</comment>
<dbReference type="SUPFAM" id="SSF51735">
    <property type="entry name" value="NAD(P)-binding Rossmann-fold domains"/>
    <property type="match status" value="1"/>
</dbReference>
<evidence type="ECO:0000256" key="7">
    <source>
        <dbReference type="ARBA" id="ARBA00023229"/>
    </source>
</evidence>
<feature type="binding site" evidence="9">
    <location>
        <position position="19"/>
    </location>
    <ligand>
        <name>NADPH</name>
        <dbReference type="ChEBI" id="CHEBI:57783"/>
    </ligand>
</feature>
<dbReference type="NCBIfam" id="TIGR00243">
    <property type="entry name" value="Dxr"/>
    <property type="match status" value="1"/>
</dbReference>
<dbReference type="Pfam" id="PF08436">
    <property type="entry name" value="DXP_redisom_C"/>
    <property type="match status" value="1"/>
</dbReference>
<dbReference type="Proteomes" id="UP000661006">
    <property type="component" value="Unassembled WGS sequence"/>
</dbReference>
<evidence type="ECO:0000259" key="11">
    <source>
        <dbReference type="Pfam" id="PF08436"/>
    </source>
</evidence>
<dbReference type="PANTHER" id="PTHR30525:SF0">
    <property type="entry name" value="1-DEOXY-D-XYLULOSE 5-PHOSPHATE REDUCTOISOMERASE, CHLOROPLASTIC"/>
    <property type="match status" value="1"/>
</dbReference>
<dbReference type="SUPFAM" id="SSF55347">
    <property type="entry name" value="Glyceraldehyde-3-phosphate dehydrogenase-like, C-terminal domain"/>
    <property type="match status" value="1"/>
</dbReference>
<dbReference type="GeneID" id="81473472"/>
<feature type="binding site" evidence="9">
    <location>
        <position position="210"/>
    </location>
    <ligand>
        <name>NADPH</name>
        <dbReference type="ChEBI" id="CHEBI:57783"/>
    </ligand>
</feature>
<name>A0A149S9I0_GLUJA</name>
<dbReference type="Pfam" id="PF02670">
    <property type="entry name" value="DXP_reductoisom"/>
    <property type="match status" value="1"/>
</dbReference>
<dbReference type="GO" id="GO:0051484">
    <property type="term" value="P:isopentenyl diphosphate biosynthetic process, methylerythritol 4-phosphate pathway involved in terpenoid biosynthetic process"/>
    <property type="evidence" value="ECO:0007669"/>
    <property type="project" value="UniProtKB-ARBA"/>
</dbReference>
<keyword evidence="5 9" id="KW-0560">Oxidoreductase</keyword>
<dbReference type="FunFam" id="3.40.50.720:FF:000045">
    <property type="entry name" value="1-deoxy-D-xylulose 5-phosphate reductoisomerase"/>
    <property type="match status" value="1"/>
</dbReference>
<feature type="binding site" evidence="9">
    <location>
        <position position="46"/>
    </location>
    <ligand>
        <name>NADPH</name>
        <dbReference type="ChEBI" id="CHEBI:57783"/>
    </ligand>
</feature>
<reference evidence="13" key="2">
    <citation type="submission" date="2020-11" db="EMBL/GenBank/DDBJ databases">
        <title>Description of novel Gluconobacter species.</title>
        <authorList>
            <person name="Cleenwerck I."/>
            <person name="Cnockaert M."/>
            <person name="Borremans W."/>
            <person name="Wieme A.D."/>
            <person name="De Vuyst L."/>
            <person name="Vandamme P."/>
        </authorList>
    </citation>
    <scope>NUCLEOTIDE SEQUENCE</scope>
    <source>
        <strain evidence="13">R71697</strain>
    </source>
</reference>
<feature type="binding site" evidence="9">
    <location>
        <position position="204"/>
    </location>
    <ligand>
        <name>1-deoxy-D-xylulose 5-phosphate</name>
        <dbReference type="ChEBI" id="CHEBI:57792"/>
    </ligand>
</feature>
<gene>
    <name evidence="9" type="primary">dxr</name>
    <name evidence="13" type="ORF">HKD32_02100</name>
</gene>
<evidence type="ECO:0000256" key="9">
    <source>
        <dbReference type="HAMAP-Rule" id="MF_00183"/>
    </source>
</evidence>
<evidence type="ECO:0000313" key="13">
    <source>
        <dbReference type="EMBL" id="MBF0869653.1"/>
    </source>
</evidence>
<sequence length="407" mass="43170">MTDGSVAKPRRISVLGSTGSIGTSTVDLLKRMAGDIEVRALVGGRNVALLAEQARELRAEIAVIHDEGLHEELKSRLAGSGIRTAAGRQAVIEAGAMEADWTMAAITGAAGLEPTLAAARNGHAIALANKEALVCAGDVMLRAVGEAGATLLPVDSEHNAIAQALGGCDMSTVEKIVLTASGGPFRQSSLEDMRAATPEKALKHPTWTMGAKITIDSASMANKGLEVIEAARLFGLTEDRIDVLVHPQSVVHGLVQFRDGSLVAQMGSADMRIPIAHTLAWPQRMETPCQRLDLAAFGRLDFEAPDEIRFVPLRLARQVLRAGGAAPAVFSAANEIAVDAFLNRRIGFLGIGETIDSALQAMTENPELTTLDEVLEWDARGRALAEEHILRESGRLRNTVSENALHA</sequence>
<dbReference type="InterPro" id="IPR036169">
    <property type="entry name" value="DXPR_C_sf"/>
</dbReference>
<keyword evidence="6 9" id="KW-0464">Manganese</keyword>
<feature type="binding site" evidence="9">
    <location>
        <position position="222"/>
    </location>
    <ligand>
        <name>1-deoxy-D-xylulose 5-phosphate</name>
        <dbReference type="ChEBI" id="CHEBI:57792"/>
    </ligand>
</feature>
<feature type="binding site" evidence="9">
    <location>
        <position position="45"/>
    </location>
    <ligand>
        <name>NADPH</name>
        <dbReference type="ChEBI" id="CHEBI:57783"/>
    </ligand>
</feature>
<dbReference type="SUPFAM" id="SSF69055">
    <property type="entry name" value="1-deoxy-D-xylulose-5-phosphate reductoisomerase, C-terminal domain"/>
    <property type="match status" value="1"/>
</dbReference>
<feature type="binding site" evidence="9">
    <location>
        <position position="155"/>
    </location>
    <ligand>
        <name>Mn(2+)</name>
        <dbReference type="ChEBI" id="CHEBI:29035"/>
    </ligand>
</feature>
<feature type="binding site" evidence="9">
    <location>
        <position position="157"/>
    </location>
    <ligand>
        <name>1-deoxy-D-xylulose 5-phosphate</name>
        <dbReference type="ChEBI" id="CHEBI:57792"/>
    </ligand>
</feature>
<feature type="binding site" evidence="9">
    <location>
        <position position="129"/>
    </location>
    <ligand>
        <name>NADPH</name>
        <dbReference type="ChEBI" id="CHEBI:57783"/>
    </ligand>
</feature>
<feature type="domain" description="1-deoxy-D-xylulose 5-phosphate reductoisomerase C-terminal" evidence="11">
    <location>
        <begin position="151"/>
        <end position="234"/>
    </location>
</feature>
<evidence type="ECO:0000256" key="8">
    <source>
        <dbReference type="ARBA" id="ARBA00048543"/>
    </source>
</evidence>
<evidence type="ECO:0000256" key="4">
    <source>
        <dbReference type="ARBA" id="ARBA00022857"/>
    </source>
</evidence>
<evidence type="ECO:0000256" key="6">
    <source>
        <dbReference type="ARBA" id="ARBA00023211"/>
    </source>
</evidence>
<comment type="catalytic activity">
    <reaction evidence="8">
        <text>2-C-methyl-D-erythritol 4-phosphate + NADP(+) = 1-deoxy-D-xylulose 5-phosphate + NADPH + H(+)</text>
        <dbReference type="Rhea" id="RHEA:13717"/>
        <dbReference type="ChEBI" id="CHEBI:15378"/>
        <dbReference type="ChEBI" id="CHEBI:57783"/>
        <dbReference type="ChEBI" id="CHEBI:57792"/>
        <dbReference type="ChEBI" id="CHEBI:58262"/>
        <dbReference type="ChEBI" id="CHEBI:58349"/>
        <dbReference type="EC" id="1.1.1.267"/>
    </reaction>
    <physiologicalReaction direction="right-to-left" evidence="8">
        <dbReference type="Rhea" id="RHEA:13719"/>
    </physiologicalReaction>
</comment>
<dbReference type="EMBL" id="JABCQN010000001">
    <property type="protein sequence ID" value="MBF0869653.1"/>
    <property type="molecule type" value="Genomic_DNA"/>
</dbReference>
<feature type="binding site" evidence="9">
    <location>
        <position position="131"/>
    </location>
    <ligand>
        <name>NADPH</name>
        <dbReference type="ChEBI" id="CHEBI:57783"/>
    </ligand>
</feature>
<comment type="similarity">
    <text evidence="2 9">Belongs to the DXR family.</text>
</comment>
<feature type="binding site" evidence="9">
    <location>
        <position position="226"/>
    </location>
    <ligand>
        <name>Mn(2+)</name>
        <dbReference type="ChEBI" id="CHEBI:29035"/>
    </ligand>
</feature>